<accession>A0A1L9QSC8</accession>
<dbReference type="SUPFAM" id="SSF55073">
    <property type="entry name" value="Nucleotide cyclase"/>
    <property type="match status" value="1"/>
</dbReference>
<reference evidence="24" key="1">
    <citation type="submission" date="2016-10" db="EMBL/GenBank/DDBJ databases">
        <title>CRISPR-Cas defence system in Roseofilum reptotaenium: evidence of a bacteriophage-cyanobacterium arms race in the coral black band disease.</title>
        <authorList>
            <person name="Buerger P."/>
            <person name="Wood-Charlson E.M."/>
            <person name="Weynberg K.D."/>
            <person name="Willis B."/>
            <person name="Van Oppen M.J."/>
        </authorList>
    </citation>
    <scope>NUCLEOTIDE SEQUENCE [LARGE SCALE GENOMIC DNA]</scope>
    <source>
        <strain evidence="24">AO1-A</strain>
    </source>
</reference>
<evidence type="ECO:0000256" key="1">
    <source>
        <dbReference type="ARBA" id="ARBA00001593"/>
    </source>
</evidence>
<evidence type="ECO:0000256" key="9">
    <source>
        <dbReference type="ARBA" id="ARBA00022741"/>
    </source>
</evidence>
<keyword evidence="16" id="KW-0141">cGMP biosynthesis</keyword>
<dbReference type="InterPro" id="IPR021796">
    <property type="entry name" value="Tll0287-like_dom"/>
</dbReference>
<dbReference type="PANTHER" id="PTHR11920">
    <property type="entry name" value="GUANYLYL CYCLASE"/>
    <property type="match status" value="1"/>
</dbReference>
<keyword evidence="13" id="KW-0115">cAMP biosynthesis</keyword>
<evidence type="ECO:0000256" key="2">
    <source>
        <dbReference type="ARBA" id="ARBA00004479"/>
    </source>
</evidence>
<dbReference type="Pfam" id="PF00211">
    <property type="entry name" value="Guanylate_cyc"/>
    <property type="match status" value="1"/>
</dbReference>
<dbReference type="Pfam" id="PF11845">
    <property type="entry name" value="Tll0287-like"/>
    <property type="match status" value="1"/>
</dbReference>
<feature type="domain" description="Guanylate cyclase" evidence="23">
    <location>
        <begin position="311"/>
        <end position="438"/>
    </location>
</feature>
<dbReference type="FunFam" id="3.30.70.1230:FF:000033">
    <property type="entry name" value="Adenylate cyclase"/>
    <property type="match status" value="1"/>
</dbReference>
<evidence type="ECO:0000256" key="16">
    <source>
        <dbReference type="ARBA" id="ARBA00023293"/>
    </source>
</evidence>
<comment type="subunit">
    <text evidence="19">Homodimer. Can also exist as monomer.</text>
</comment>
<dbReference type="GO" id="GO:0004016">
    <property type="term" value="F:adenylate cyclase activity"/>
    <property type="evidence" value="ECO:0007669"/>
    <property type="project" value="UniProtKB-EC"/>
</dbReference>
<organism evidence="24 25">
    <name type="scientific">Roseofilum reptotaenium AO1-A</name>
    <dbReference type="NCBI Taxonomy" id="1925591"/>
    <lineage>
        <taxon>Bacteria</taxon>
        <taxon>Bacillati</taxon>
        <taxon>Cyanobacteriota</taxon>
        <taxon>Cyanophyceae</taxon>
        <taxon>Desertifilales</taxon>
        <taxon>Desertifilaceae</taxon>
        <taxon>Roseofilum</taxon>
    </lineage>
</organism>
<dbReference type="SMART" id="SM00044">
    <property type="entry name" value="CYCc"/>
    <property type="match status" value="1"/>
</dbReference>
<evidence type="ECO:0000256" key="22">
    <source>
        <dbReference type="SAM" id="Phobius"/>
    </source>
</evidence>
<dbReference type="Pfam" id="PF07701">
    <property type="entry name" value="HNOBA"/>
    <property type="match status" value="1"/>
</dbReference>
<dbReference type="Gene3D" id="6.10.250.780">
    <property type="match status" value="1"/>
</dbReference>
<dbReference type="EMBL" id="MLAW01000015">
    <property type="protein sequence ID" value="OJJ25559.1"/>
    <property type="molecule type" value="Genomic_DNA"/>
</dbReference>
<dbReference type="PROSITE" id="PS00452">
    <property type="entry name" value="GUANYLATE_CYCLASE_1"/>
    <property type="match status" value="1"/>
</dbReference>
<evidence type="ECO:0000256" key="14">
    <source>
        <dbReference type="ARBA" id="ARBA00023136"/>
    </source>
</evidence>
<evidence type="ECO:0000256" key="18">
    <source>
        <dbReference type="ARBA" id="ARBA00032637"/>
    </source>
</evidence>
<keyword evidence="6 22" id="KW-0812">Transmembrane</keyword>
<dbReference type="InterPro" id="IPR011645">
    <property type="entry name" value="HNOB_dom_associated"/>
</dbReference>
<evidence type="ECO:0000256" key="17">
    <source>
        <dbReference type="ARBA" id="ARBA00032597"/>
    </source>
</evidence>
<evidence type="ECO:0000256" key="12">
    <source>
        <dbReference type="ARBA" id="ARBA00022989"/>
    </source>
</evidence>
<evidence type="ECO:0000256" key="21">
    <source>
        <dbReference type="SAM" id="Coils"/>
    </source>
</evidence>
<evidence type="ECO:0000256" key="13">
    <source>
        <dbReference type="ARBA" id="ARBA00022998"/>
    </source>
</evidence>
<keyword evidence="21" id="KW-0175">Coiled coil</keyword>
<name>A0A1L9QSC8_9CYAN</name>
<evidence type="ECO:0000256" key="5">
    <source>
        <dbReference type="ARBA" id="ARBA00021420"/>
    </source>
</evidence>
<feature type="coiled-coil region" evidence="21">
    <location>
        <begin position="245"/>
        <end position="286"/>
    </location>
</feature>
<dbReference type="InterPro" id="IPR029787">
    <property type="entry name" value="Nucleotide_cyclase"/>
</dbReference>
<dbReference type="Proteomes" id="UP000183940">
    <property type="component" value="Unassembled WGS sequence"/>
</dbReference>
<keyword evidence="8" id="KW-0732">Signal</keyword>
<dbReference type="CDD" id="cd07302">
    <property type="entry name" value="CHD"/>
    <property type="match status" value="1"/>
</dbReference>
<comment type="catalytic activity">
    <reaction evidence="1">
        <text>ATP = 3',5'-cyclic AMP + diphosphate</text>
        <dbReference type="Rhea" id="RHEA:15389"/>
        <dbReference type="ChEBI" id="CHEBI:30616"/>
        <dbReference type="ChEBI" id="CHEBI:33019"/>
        <dbReference type="ChEBI" id="CHEBI:58165"/>
        <dbReference type="EC" id="4.6.1.1"/>
    </reaction>
</comment>
<dbReference type="GO" id="GO:0006171">
    <property type="term" value="P:cAMP biosynthetic process"/>
    <property type="evidence" value="ECO:0007669"/>
    <property type="project" value="UniProtKB-KW"/>
</dbReference>
<evidence type="ECO:0000256" key="3">
    <source>
        <dbReference type="ARBA" id="ARBA00012201"/>
    </source>
</evidence>
<protein>
    <recommendedName>
        <fullName evidence="5">Adenylate cyclase</fullName>
        <ecNumber evidence="3">4.6.1.1</ecNumber>
        <ecNumber evidence="4">4.6.1.2</ecNumber>
    </recommendedName>
    <alternativeName>
        <fullName evidence="17">ATP pyrophosphate-lyase</fullName>
    </alternativeName>
    <alternativeName>
        <fullName evidence="18">Adenylyl cyclase</fullName>
    </alternativeName>
</protein>
<gene>
    <name evidence="24" type="ORF">BI308_10425</name>
</gene>
<evidence type="ECO:0000259" key="23">
    <source>
        <dbReference type="PROSITE" id="PS50125"/>
    </source>
</evidence>
<sequence length="487" mass="55374">MDNFIHKLLQKLNSFSYKHTILFLIILFCFSIGIGLANTYQMSSNLIKYQAISTAISYSNLIQEARNLYSSEVVDRAQEVDGISVSHNYLNITGAIPLPATFLMKLGWKIREQNTGMMVKLYSDYPFRGGQAMIKQTISDQFEQDALSALRKSPNEPYYRFEKRAGYSSLRYAQAEIMEPTCVACHNTHPDSPKTDWKIGDVRGIVEIILPLDEFIEETHEHLKETLMMLLVHSILALSAIAVVINRLRQTSKELERRVVERTAQLQEANQELESEQQKSDRLLLNILPKPIADQLKQGHNPIAEWFPEVTILFADIVGFTKLASSISAPTLVNYLNEIFSSFDYWADEYQLEKIKTIGDNYMVVGGVPTNRPNVAIAVAEMALKIQEEVFKFNLKHQTLLTIRIGINTGPVVAGVIGKKKFIYDLWGDAVNIASRMESHCLPGKIQVTKKTYNTLRDYYQLEKRGEIEVKGKGKMTTYFLEGRITP</sequence>
<evidence type="ECO:0000313" key="25">
    <source>
        <dbReference type="Proteomes" id="UP000183940"/>
    </source>
</evidence>
<keyword evidence="10" id="KW-0067">ATP-binding</keyword>
<evidence type="ECO:0000256" key="8">
    <source>
        <dbReference type="ARBA" id="ARBA00022729"/>
    </source>
</evidence>
<dbReference type="PANTHER" id="PTHR11920:SF335">
    <property type="entry name" value="GUANYLATE CYCLASE"/>
    <property type="match status" value="1"/>
</dbReference>
<comment type="caution">
    <text evidence="24">The sequence shown here is derived from an EMBL/GenBank/DDBJ whole genome shotgun (WGS) entry which is preliminary data.</text>
</comment>
<dbReference type="InterPro" id="IPR018297">
    <property type="entry name" value="A/G_cyclase_CS"/>
</dbReference>
<feature type="transmembrane region" description="Helical" evidence="22">
    <location>
        <begin position="21"/>
        <end position="40"/>
    </location>
</feature>
<evidence type="ECO:0000256" key="10">
    <source>
        <dbReference type="ARBA" id="ARBA00022840"/>
    </source>
</evidence>
<keyword evidence="12 22" id="KW-1133">Transmembrane helix</keyword>
<dbReference type="InterPro" id="IPR050401">
    <property type="entry name" value="Cyclic_nucleotide_synthase"/>
</dbReference>
<comment type="subcellular location">
    <subcellularLocation>
        <location evidence="2">Membrane</location>
        <topology evidence="2">Single-pass type I membrane protein</topology>
    </subcellularLocation>
</comment>
<dbReference type="PROSITE" id="PS50125">
    <property type="entry name" value="GUANYLATE_CYCLASE_2"/>
    <property type="match status" value="1"/>
</dbReference>
<keyword evidence="11" id="KW-0460">Magnesium</keyword>
<keyword evidence="14 22" id="KW-0472">Membrane</keyword>
<dbReference type="EC" id="4.6.1.2" evidence="4"/>
<evidence type="ECO:0000256" key="4">
    <source>
        <dbReference type="ARBA" id="ARBA00012202"/>
    </source>
</evidence>
<keyword evidence="7" id="KW-0479">Metal-binding</keyword>
<evidence type="ECO:0000256" key="6">
    <source>
        <dbReference type="ARBA" id="ARBA00022692"/>
    </source>
</evidence>
<dbReference type="STRING" id="1925591.BI308_10425"/>
<comment type="similarity">
    <text evidence="20">Belongs to the adenylyl cyclase class-4/guanylyl cyclase family.</text>
</comment>
<proteinExistence type="inferred from homology"/>
<dbReference type="GO" id="GO:0004383">
    <property type="term" value="F:guanylate cyclase activity"/>
    <property type="evidence" value="ECO:0007669"/>
    <property type="project" value="UniProtKB-EC"/>
</dbReference>
<evidence type="ECO:0000256" key="7">
    <source>
        <dbReference type="ARBA" id="ARBA00022723"/>
    </source>
</evidence>
<evidence type="ECO:0000313" key="24">
    <source>
        <dbReference type="EMBL" id="OJJ25559.1"/>
    </source>
</evidence>
<dbReference type="InterPro" id="IPR001054">
    <property type="entry name" value="A/G_cyclase"/>
</dbReference>
<keyword evidence="25" id="KW-1185">Reference proteome</keyword>
<dbReference type="GO" id="GO:0005524">
    <property type="term" value="F:ATP binding"/>
    <property type="evidence" value="ECO:0007669"/>
    <property type="project" value="UniProtKB-KW"/>
</dbReference>
<dbReference type="GO" id="GO:0035556">
    <property type="term" value="P:intracellular signal transduction"/>
    <property type="evidence" value="ECO:0007669"/>
    <property type="project" value="InterPro"/>
</dbReference>
<keyword evidence="9" id="KW-0547">Nucleotide-binding</keyword>
<dbReference type="AlphaFoldDB" id="A0A1L9QSC8"/>
<keyword evidence="15 20" id="KW-0456">Lyase</keyword>
<evidence type="ECO:0000256" key="20">
    <source>
        <dbReference type="RuleBase" id="RU000405"/>
    </source>
</evidence>
<evidence type="ECO:0000256" key="19">
    <source>
        <dbReference type="ARBA" id="ARBA00064436"/>
    </source>
</evidence>
<dbReference type="GO" id="GO:0005886">
    <property type="term" value="C:plasma membrane"/>
    <property type="evidence" value="ECO:0007669"/>
    <property type="project" value="UniProtKB-ARBA"/>
</dbReference>
<dbReference type="EC" id="4.6.1.1" evidence="3"/>
<dbReference type="GO" id="GO:0046872">
    <property type="term" value="F:metal ion binding"/>
    <property type="evidence" value="ECO:0007669"/>
    <property type="project" value="UniProtKB-KW"/>
</dbReference>
<dbReference type="Gene3D" id="3.30.70.1230">
    <property type="entry name" value="Nucleotide cyclase"/>
    <property type="match status" value="1"/>
</dbReference>
<evidence type="ECO:0000256" key="15">
    <source>
        <dbReference type="ARBA" id="ARBA00023239"/>
    </source>
</evidence>
<evidence type="ECO:0000256" key="11">
    <source>
        <dbReference type="ARBA" id="ARBA00022842"/>
    </source>
</evidence>